<dbReference type="Gene3D" id="3.40.50.10390">
    <property type="entry name" value="Gingipain r, domain 1"/>
    <property type="match status" value="1"/>
</dbReference>
<dbReference type="Gene3D" id="2.60.40.4070">
    <property type="match status" value="1"/>
</dbReference>
<evidence type="ECO:0000313" key="4">
    <source>
        <dbReference type="Proteomes" id="UP001200470"/>
    </source>
</evidence>
<dbReference type="InterPro" id="IPR029030">
    <property type="entry name" value="Caspase-like_dom_sf"/>
</dbReference>
<sequence length="1180" mass="130182">MKHAWLSLIVLLVQLTPCRAQRTINLTASEVRIDSVLPRVSYSIPLCGAYLDSVYTVSLDYPEFIPMGNADVQRLQKITDASLPRIPRISQQLSVARKKGSLEISFVPLVKRGRKHQKLVSFVLRIDAKAKPVRNRIRQSAAAPVNRYADHSVLAEGRWVKISVPASGIYQLTDKLLRNAGFADPSRVKVYGYGGALQPEWLTADYLQTTDDLHEVATCRLSDGRCLLMATGPVTWDSNHQRIRNPYANYGCYFLTEGDNPLTIDTEAFLTNWQSHADRTHTLYEVDDYAWYQGGRNLYDATRITAANPRSITLQGAQDHDTGSLTVTLSADQATAVMVGVNGQNVGQLAVVSRGEYDEMRTATATFPVTELLAANNKVTLTPVNAQAVVRLDHISLYHATPEATPNLASATFPAPDIVGLVNNQNLHADGPADMIIIIPADRKMQEQAQRLADWHETHDTLRVRIVAADQLYNEFSSGTPDANAYRRYLKMLYDRATTEADQPRFLLLMGDGAWDNRMLTTTWRGYQPDQFLLCYESDNSYSRTGSYVCDDYFTLLDDGEGANLLGSDKSDVAVGRLPVRTVSQAEAVVDKIIAYADNRDVGSWQNLIVVMGDDGNENQHMEDADDVAKQVECQQPSVQVRRILWDAYQRTSSATSNSYPDVTRQIRQLMNTGALVMNYSGHGAATSISHEKVVDVTDFANAVSCHLPLWVAATCDIMPFDGQTENIGETALLNPHGGAIAFYGTTRTVFQSYNRLMNQTFMRHLLNISDGRPMPIGEAVRRAKNELITTGGDLTANKLQFLLLGDPALRLSLPVRKVLIDSINGVALTDTDRPIPLSAGTTVKVCGHVQQGEGADPAFNGQITATVCDAAETVVCRRNDSSQAQKAFVYTDRTHTLFTGSDSIRQGVFSFSFTVPRDISYSDAIGLLHVYAVNTDRTQTANGHCTRFTLGGTDANTDDNEGPEVYCYLNSSDFVDGGRVNPTPYFIAELEDASGINAAGNGLGHNLTLVIDGQTTQTYNLNDYFAYDFGSHTRGTVGFSIPQLTAGDHHLMFRAWDMQNNVTTRELNFRVVEGLAPGVFEVETTRNPATTTTGFRIIHDRVGTALDISIEVFDMAGRMLWQHRQQATPSDRSLTIDWDLSASNGHRLSTGVYLYRVRLGSTGGQQVSKIKKLIVLSNK</sequence>
<accession>A0ABS9CG32</accession>
<dbReference type="RefSeq" id="WP_301637624.1">
    <property type="nucleotide sequence ID" value="NZ_JADYTN010000005.1"/>
</dbReference>
<dbReference type="CDD" id="cd02258">
    <property type="entry name" value="Peptidase_C25_N"/>
    <property type="match status" value="1"/>
</dbReference>
<keyword evidence="4" id="KW-1185">Reference proteome</keyword>
<dbReference type="EMBL" id="JADYTN010000005">
    <property type="protein sequence ID" value="MCF2563194.1"/>
    <property type="molecule type" value="Genomic_DNA"/>
</dbReference>
<name>A0ABS9CG32_9BACT</name>
<reference evidence="3 4" key="1">
    <citation type="submission" date="2020-12" db="EMBL/GenBank/DDBJ databases">
        <title>Whole genome sequences of gut porcine anaerobes.</title>
        <authorList>
            <person name="Kubasova T."/>
            <person name="Jahodarova E."/>
            <person name="Rychlik I."/>
        </authorList>
    </citation>
    <scope>NUCLEOTIDE SEQUENCE [LARGE SCALE GENOMIC DNA]</scope>
    <source>
        <strain evidence="3 4">An925</strain>
    </source>
</reference>
<gene>
    <name evidence="3" type="primary">porU</name>
    <name evidence="3" type="ORF">I6E12_03590</name>
</gene>
<dbReference type="Pfam" id="PF01364">
    <property type="entry name" value="Peptidase_C25"/>
    <property type="match status" value="1"/>
</dbReference>
<dbReference type="InterPro" id="IPR001769">
    <property type="entry name" value="Gingipain"/>
</dbReference>
<dbReference type="SUPFAM" id="SSF52129">
    <property type="entry name" value="Caspase-like"/>
    <property type="match status" value="1"/>
</dbReference>
<dbReference type="InterPro" id="IPR029031">
    <property type="entry name" value="Gingipain_N_sf"/>
</dbReference>
<dbReference type="NCBIfam" id="NF033707">
    <property type="entry name" value="T9SS_sortase"/>
    <property type="match status" value="1"/>
</dbReference>
<evidence type="ECO:0000313" key="3">
    <source>
        <dbReference type="EMBL" id="MCF2563194.1"/>
    </source>
</evidence>
<comment type="caution">
    <text evidence="3">The sequence shown here is derived from an EMBL/GenBank/DDBJ whole genome shotgun (WGS) entry which is preliminary data.</text>
</comment>
<feature type="domain" description="Gingipain" evidence="2">
    <location>
        <begin position="435"/>
        <end position="812"/>
    </location>
</feature>
<organism evidence="3 4">
    <name type="scientific">Xylanibacter brevis</name>
    <dbReference type="NCBI Taxonomy" id="83231"/>
    <lineage>
        <taxon>Bacteria</taxon>
        <taxon>Pseudomonadati</taxon>
        <taxon>Bacteroidota</taxon>
        <taxon>Bacteroidia</taxon>
        <taxon>Bacteroidales</taxon>
        <taxon>Prevotellaceae</taxon>
        <taxon>Xylanibacter</taxon>
    </lineage>
</organism>
<protein>
    <submittedName>
        <fullName evidence="3">Type IX secretion system sortase PorU</fullName>
    </submittedName>
</protein>
<evidence type="ECO:0000259" key="2">
    <source>
        <dbReference type="Pfam" id="PF01364"/>
    </source>
</evidence>
<keyword evidence="1" id="KW-0732">Signal</keyword>
<dbReference type="Proteomes" id="UP001200470">
    <property type="component" value="Unassembled WGS sequence"/>
</dbReference>
<evidence type="ECO:0000256" key="1">
    <source>
        <dbReference type="ARBA" id="ARBA00022729"/>
    </source>
</evidence>
<dbReference type="Gene3D" id="3.40.50.1460">
    <property type="match status" value="1"/>
</dbReference>
<proteinExistence type="predicted"/>